<dbReference type="Pfam" id="PF00651">
    <property type="entry name" value="BTB"/>
    <property type="match status" value="1"/>
</dbReference>
<name>A0A7E4ZU54_PANRE</name>
<evidence type="ECO:0000259" key="1">
    <source>
        <dbReference type="PROSITE" id="PS50097"/>
    </source>
</evidence>
<reference evidence="2" key="1">
    <citation type="journal article" date="2013" name="Genetics">
        <title>The draft genome and transcriptome of Panagrellus redivivus are shaped by the harsh demands of a free-living lifestyle.</title>
        <authorList>
            <person name="Srinivasan J."/>
            <person name="Dillman A.R."/>
            <person name="Macchietto M.G."/>
            <person name="Heikkinen L."/>
            <person name="Lakso M."/>
            <person name="Fracchia K.M."/>
            <person name="Antoshechkin I."/>
            <person name="Mortazavi A."/>
            <person name="Wong G."/>
            <person name="Sternberg P.W."/>
        </authorList>
    </citation>
    <scope>NUCLEOTIDE SEQUENCE [LARGE SCALE GENOMIC DNA]</scope>
    <source>
        <strain evidence="2">MT8872</strain>
    </source>
</reference>
<dbReference type="InterPro" id="IPR011333">
    <property type="entry name" value="SKP1/BTB/POZ_sf"/>
</dbReference>
<reference evidence="3" key="2">
    <citation type="submission" date="2020-10" db="UniProtKB">
        <authorList>
            <consortium name="WormBaseParasite"/>
        </authorList>
    </citation>
    <scope>IDENTIFICATION</scope>
</reference>
<dbReference type="SMART" id="SM00225">
    <property type="entry name" value="BTB"/>
    <property type="match status" value="1"/>
</dbReference>
<organism evidence="2 3">
    <name type="scientific">Panagrellus redivivus</name>
    <name type="common">Microworm</name>
    <dbReference type="NCBI Taxonomy" id="6233"/>
    <lineage>
        <taxon>Eukaryota</taxon>
        <taxon>Metazoa</taxon>
        <taxon>Ecdysozoa</taxon>
        <taxon>Nematoda</taxon>
        <taxon>Chromadorea</taxon>
        <taxon>Rhabditida</taxon>
        <taxon>Tylenchina</taxon>
        <taxon>Panagrolaimomorpha</taxon>
        <taxon>Panagrolaimoidea</taxon>
        <taxon>Panagrolaimidae</taxon>
        <taxon>Panagrellus</taxon>
    </lineage>
</organism>
<sequence length="299" mass="33779">MAASFADLEKKIELDLIALAGLNVLPYNSLTQHALRLADIGKMFAARSDVQGTYHCVRRIYEVVRIAGTKPHIRAEEEEDKLLQTLQCDIKTLRAKVLAEFAGKTEGDPEAGCALLSLRIPDILDILGDMDHYPTDAELVVDGQSIKVHCHFLCMLSPVFQACFSHDTRESMTGIIEITDFDLDVVQSVVDFCYGRQLDKPILHIVSMLRFADKYDIKCVTKKLGHYPSAHLNLDNFCIMARYAWDLEKDGLKEDCIQLYRRNLTELTLTSDFANLPIHIREDILRCAIALRQIDPVGK</sequence>
<dbReference type="PROSITE" id="PS50097">
    <property type="entry name" value="BTB"/>
    <property type="match status" value="1"/>
</dbReference>
<dbReference type="AlphaFoldDB" id="A0A7E4ZU54"/>
<proteinExistence type="predicted"/>
<keyword evidence="2" id="KW-1185">Reference proteome</keyword>
<dbReference type="Proteomes" id="UP000492821">
    <property type="component" value="Unassembled WGS sequence"/>
</dbReference>
<dbReference type="PANTHER" id="PTHR24413">
    <property type="entry name" value="SPECKLE-TYPE POZ PROTEIN"/>
    <property type="match status" value="1"/>
</dbReference>
<accession>A0A7E4ZU54</accession>
<feature type="domain" description="BTB" evidence="1">
    <location>
        <begin position="135"/>
        <end position="202"/>
    </location>
</feature>
<evidence type="ECO:0000313" key="2">
    <source>
        <dbReference type="Proteomes" id="UP000492821"/>
    </source>
</evidence>
<dbReference type="Gene3D" id="3.30.710.10">
    <property type="entry name" value="Potassium Channel Kv1.1, Chain A"/>
    <property type="match status" value="1"/>
</dbReference>
<dbReference type="SUPFAM" id="SSF54695">
    <property type="entry name" value="POZ domain"/>
    <property type="match status" value="1"/>
</dbReference>
<protein>
    <submittedName>
        <fullName evidence="3">BTB domain-containing protein</fullName>
    </submittedName>
</protein>
<evidence type="ECO:0000313" key="3">
    <source>
        <dbReference type="WBParaSite" id="Pan_g17655.t1"/>
    </source>
</evidence>
<dbReference type="CDD" id="cd18186">
    <property type="entry name" value="BTB_POZ_ZBTB_KLHL-like"/>
    <property type="match status" value="1"/>
</dbReference>
<dbReference type="WBParaSite" id="Pan_g17655.t1">
    <property type="protein sequence ID" value="Pan_g17655.t1"/>
    <property type="gene ID" value="Pan_g17655"/>
</dbReference>
<dbReference type="InterPro" id="IPR000210">
    <property type="entry name" value="BTB/POZ_dom"/>
</dbReference>